<keyword evidence="3" id="KW-1185">Reference proteome</keyword>
<reference evidence="2 3" key="1">
    <citation type="submission" date="2018-12" db="EMBL/GenBank/DDBJ databases">
        <title>Hymenobacter gummosus sp. nov., isolated from a spring.</title>
        <authorList>
            <person name="Nie L."/>
        </authorList>
    </citation>
    <scope>NUCLEOTIDE SEQUENCE [LARGE SCALE GENOMIC DNA]</scope>
    <source>
        <strain evidence="2 3">KCTC 52166</strain>
    </source>
</reference>
<dbReference type="EMBL" id="RXOF01000004">
    <property type="protein sequence ID" value="RTQ50660.1"/>
    <property type="molecule type" value="Genomic_DNA"/>
</dbReference>
<feature type="region of interest" description="Disordered" evidence="1">
    <location>
        <begin position="236"/>
        <end position="300"/>
    </location>
</feature>
<name>A0A431U410_9BACT</name>
<accession>A0A431U410</accession>
<evidence type="ECO:0000313" key="2">
    <source>
        <dbReference type="EMBL" id="RTQ50660.1"/>
    </source>
</evidence>
<dbReference type="RefSeq" id="WP_126692728.1">
    <property type="nucleotide sequence ID" value="NZ_RXOF01000004.1"/>
</dbReference>
<sequence length="300" mass="33254">MRTYYLISLLLTSPLLTHTAPGQSLRRAWRDPVDSVTVMPPYALDSTVMGLLVYNDYPHTPGKTAKPGYVFDWPYHSVDGSLNMYISRRQLYLRTGHNNPNPNMLHWMQDITPAQFQAIDAVLKKPQPPFQAVRNSADFGYFRYLEFEPKTPSNPTLETEEQWKAFSTQEEQDLAGRVIRLLQQLNRQLPAAAQLRVPTEKELFARATHIAGSVDELLSGGGIVMSLGKRMRRSSATLPCRATRPSGWARSCTASTGTTPTRATPSKRPRAASPCSGSAKPVLAPSCRRSSRCSASASTS</sequence>
<protein>
    <submittedName>
        <fullName evidence="2">Uncharacterized protein</fullName>
    </submittedName>
</protein>
<gene>
    <name evidence="2" type="ORF">EJV47_08480</name>
</gene>
<evidence type="ECO:0000313" key="3">
    <source>
        <dbReference type="Proteomes" id="UP000282184"/>
    </source>
</evidence>
<dbReference type="AlphaFoldDB" id="A0A431U410"/>
<feature type="compositionally biased region" description="Low complexity" evidence="1">
    <location>
        <begin position="253"/>
        <end position="264"/>
    </location>
</feature>
<dbReference type="OrthoDB" id="1493589at2"/>
<feature type="compositionally biased region" description="Low complexity" evidence="1">
    <location>
        <begin position="286"/>
        <end position="300"/>
    </location>
</feature>
<evidence type="ECO:0000256" key="1">
    <source>
        <dbReference type="SAM" id="MobiDB-lite"/>
    </source>
</evidence>
<comment type="caution">
    <text evidence="2">The sequence shown here is derived from an EMBL/GenBank/DDBJ whole genome shotgun (WGS) entry which is preliminary data.</text>
</comment>
<dbReference type="Proteomes" id="UP000282184">
    <property type="component" value="Unassembled WGS sequence"/>
</dbReference>
<organism evidence="2 3">
    <name type="scientific">Hymenobacter gummosus</name>
    <dbReference type="NCBI Taxonomy" id="1776032"/>
    <lineage>
        <taxon>Bacteria</taxon>
        <taxon>Pseudomonadati</taxon>
        <taxon>Bacteroidota</taxon>
        <taxon>Cytophagia</taxon>
        <taxon>Cytophagales</taxon>
        <taxon>Hymenobacteraceae</taxon>
        <taxon>Hymenobacter</taxon>
    </lineage>
</organism>
<proteinExistence type="predicted"/>